<sequence length="241" mass="25897">MNYEFYNPFAFSVTTPASSASASRTLSRSVGLDEDRTKKRLRLPTRMRRRAISSSAINSIAVVTASLDRPLFLPLWHEANGAFLNVSSEDLDVCVPDAPNLDIEPADVDTEEQDPVSSVRVSSPSPTSPSVVHVFAPVVATPEPVTEVDSVHLDHCEQALDIAESLLSTAVSASTTTSSPSNIAAEGEGNVDDGTASDNDDKHELEGPMLLQLRTPLVLTGSCRCRFACILPRVLKQHLDA</sequence>
<evidence type="ECO:0000313" key="2">
    <source>
        <dbReference type="EMBL" id="KAJ7366377.1"/>
    </source>
</evidence>
<accession>A0AAD7F2H5</accession>
<feature type="region of interest" description="Disordered" evidence="1">
    <location>
        <begin position="173"/>
        <end position="203"/>
    </location>
</feature>
<dbReference type="AlphaFoldDB" id="A0AAD7F2H5"/>
<evidence type="ECO:0000256" key="1">
    <source>
        <dbReference type="SAM" id="MobiDB-lite"/>
    </source>
</evidence>
<dbReference type="EMBL" id="JARIHO010000002">
    <property type="protein sequence ID" value="KAJ7366377.1"/>
    <property type="molecule type" value="Genomic_DNA"/>
</dbReference>
<evidence type="ECO:0000313" key="3">
    <source>
        <dbReference type="Proteomes" id="UP001218218"/>
    </source>
</evidence>
<protein>
    <submittedName>
        <fullName evidence="2">Uncharacterized protein</fullName>
    </submittedName>
</protein>
<feature type="region of interest" description="Disordered" evidence="1">
    <location>
        <begin position="105"/>
        <end position="126"/>
    </location>
</feature>
<proteinExistence type="predicted"/>
<comment type="caution">
    <text evidence="2">The sequence shown here is derived from an EMBL/GenBank/DDBJ whole genome shotgun (WGS) entry which is preliminary data.</text>
</comment>
<keyword evidence="3" id="KW-1185">Reference proteome</keyword>
<organism evidence="2 3">
    <name type="scientific">Mycena albidolilacea</name>
    <dbReference type="NCBI Taxonomy" id="1033008"/>
    <lineage>
        <taxon>Eukaryota</taxon>
        <taxon>Fungi</taxon>
        <taxon>Dikarya</taxon>
        <taxon>Basidiomycota</taxon>
        <taxon>Agaricomycotina</taxon>
        <taxon>Agaricomycetes</taxon>
        <taxon>Agaricomycetidae</taxon>
        <taxon>Agaricales</taxon>
        <taxon>Marasmiineae</taxon>
        <taxon>Mycenaceae</taxon>
        <taxon>Mycena</taxon>
    </lineage>
</organism>
<feature type="compositionally biased region" description="Low complexity" evidence="1">
    <location>
        <begin position="115"/>
        <end position="126"/>
    </location>
</feature>
<name>A0AAD7F2H5_9AGAR</name>
<feature type="compositionally biased region" description="Acidic residues" evidence="1">
    <location>
        <begin position="105"/>
        <end position="114"/>
    </location>
</feature>
<gene>
    <name evidence="2" type="ORF">DFH08DRAFT_929291</name>
</gene>
<dbReference type="Proteomes" id="UP001218218">
    <property type="component" value="Unassembled WGS sequence"/>
</dbReference>
<reference evidence="2" key="1">
    <citation type="submission" date="2023-03" db="EMBL/GenBank/DDBJ databases">
        <title>Massive genome expansion in bonnet fungi (Mycena s.s.) driven by repeated elements and novel gene families across ecological guilds.</title>
        <authorList>
            <consortium name="Lawrence Berkeley National Laboratory"/>
            <person name="Harder C.B."/>
            <person name="Miyauchi S."/>
            <person name="Viragh M."/>
            <person name="Kuo A."/>
            <person name="Thoen E."/>
            <person name="Andreopoulos B."/>
            <person name="Lu D."/>
            <person name="Skrede I."/>
            <person name="Drula E."/>
            <person name="Henrissat B."/>
            <person name="Morin E."/>
            <person name="Kohler A."/>
            <person name="Barry K."/>
            <person name="LaButti K."/>
            <person name="Morin E."/>
            <person name="Salamov A."/>
            <person name="Lipzen A."/>
            <person name="Mereny Z."/>
            <person name="Hegedus B."/>
            <person name="Baldrian P."/>
            <person name="Stursova M."/>
            <person name="Weitz H."/>
            <person name="Taylor A."/>
            <person name="Grigoriev I.V."/>
            <person name="Nagy L.G."/>
            <person name="Martin F."/>
            <person name="Kauserud H."/>
        </authorList>
    </citation>
    <scope>NUCLEOTIDE SEQUENCE</scope>
    <source>
        <strain evidence="2">CBHHK002</strain>
    </source>
</reference>